<keyword evidence="5 8" id="KW-0863">Zinc-finger</keyword>
<dbReference type="Pfam" id="PF11543">
    <property type="entry name" value="UN_NPL4"/>
    <property type="match status" value="1"/>
</dbReference>
<dbReference type="GO" id="GO:0031625">
    <property type="term" value="F:ubiquitin protein ligase binding"/>
    <property type="evidence" value="ECO:0007669"/>
    <property type="project" value="TreeGrafter"/>
</dbReference>
<keyword evidence="11" id="KW-1185">Reference proteome</keyword>
<proteinExistence type="predicted"/>
<dbReference type="STRING" id="578461.R0KTL7"/>
<dbReference type="AlphaFoldDB" id="R0KTL7"/>
<organism evidence="10 11">
    <name type="scientific">Nosema bombycis (strain CQ1 / CVCC 102059)</name>
    <name type="common">Microsporidian parasite</name>
    <name type="synonym">Pebrine of silkworm</name>
    <dbReference type="NCBI Taxonomy" id="578461"/>
    <lineage>
        <taxon>Eukaryota</taxon>
        <taxon>Fungi</taxon>
        <taxon>Fungi incertae sedis</taxon>
        <taxon>Microsporidia</taxon>
        <taxon>Nosematidae</taxon>
        <taxon>Nosema</taxon>
    </lineage>
</organism>
<dbReference type="InterPro" id="IPR036443">
    <property type="entry name" value="Znf_RanBP2_sf"/>
</dbReference>
<dbReference type="GO" id="GO:0043130">
    <property type="term" value="F:ubiquitin binding"/>
    <property type="evidence" value="ECO:0007669"/>
    <property type="project" value="TreeGrafter"/>
</dbReference>
<dbReference type="PROSITE" id="PS50199">
    <property type="entry name" value="ZF_RANBP2_2"/>
    <property type="match status" value="1"/>
</dbReference>
<dbReference type="PROSITE" id="PS01358">
    <property type="entry name" value="ZF_RANBP2_1"/>
    <property type="match status" value="1"/>
</dbReference>
<dbReference type="PANTHER" id="PTHR12710:SF0">
    <property type="entry name" value="NUCLEAR PROTEIN LOCALIZATION PROTEIN 4 HOMOLOG"/>
    <property type="match status" value="1"/>
</dbReference>
<evidence type="ECO:0000256" key="8">
    <source>
        <dbReference type="PROSITE-ProRule" id="PRU00322"/>
    </source>
</evidence>
<evidence type="ECO:0000256" key="1">
    <source>
        <dbReference type="ARBA" id="ARBA00004335"/>
    </source>
</evidence>
<dbReference type="VEuPathDB" id="MicrosporidiaDB:NBO_34g0011"/>
<dbReference type="GO" id="GO:0031965">
    <property type="term" value="C:nuclear membrane"/>
    <property type="evidence" value="ECO:0007669"/>
    <property type="project" value="UniProtKB-SubCell"/>
</dbReference>
<dbReference type="EMBL" id="KB908942">
    <property type="protein sequence ID" value="EOB14161.1"/>
    <property type="molecule type" value="Genomic_DNA"/>
</dbReference>
<protein>
    <recommendedName>
        <fullName evidence="3">Nuclear protein localization protein 4</fullName>
    </recommendedName>
</protein>
<evidence type="ECO:0000256" key="7">
    <source>
        <dbReference type="ARBA" id="ARBA00024703"/>
    </source>
</evidence>
<dbReference type="Gene3D" id="2.30.30.380">
    <property type="entry name" value="Zn-finger domain of Sec23/24"/>
    <property type="match status" value="1"/>
</dbReference>
<feature type="domain" description="RanBP2-type" evidence="9">
    <location>
        <begin position="464"/>
        <end position="495"/>
    </location>
</feature>
<dbReference type="CDD" id="cd08061">
    <property type="entry name" value="MPN_NPL4"/>
    <property type="match status" value="1"/>
</dbReference>
<keyword evidence="6" id="KW-0862">Zinc</keyword>
<dbReference type="Pfam" id="PF05021">
    <property type="entry name" value="NPL4"/>
    <property type="match status" value="1"/>
</dbReference>
<evidence type="ECO:0000256" key="3">
    <source>
        <dbReference type="ARBA" id="ARBA00019709"/>
    </source>
</evidence>
<evidence type="ECO:0000259" key="9">
    <source>
        <dbReference type="PROSITE" id="PS50199"/>
    </source>
</evidence>
<evidence type="ECO:0000256" key="2">
    <source>
        <dbReference type="ARBA" id="ARBA00004556"/>
    </source>
</evidence>
<dbReference type="HOGENOM" id="CLU_017172_3_0_1"/>
<dbReference type="OrthoDB" id="10251089at2759"/>
<dbReference type="OMA" id="MCANCAP"/>
<dbReference type="PANTHER" id="PTHR12710">
    <property type="entry name" value="NUCLEAR PROTEIN LOCALIZATION 4"/>
    <property type="match status" value="1"/>
</dbReference>
<dbReference type="InterPro" id="IPR007716">
    <property type="entry name" value="NPL4_Zn-bd_put"/>
</dbReference>
<dbReference type="InterPro" id="IPR024682">
    <property type="entry name" value="Npl4_Ub-like_dom"/>
</dbReference>
<name>R0KTL7_NOSB1</name>
<dbReference type="InterPro" id="IPR007717">
    <property type="entry name" value="NPL4_C"/>
</dbReference>
<dbReference type="SUPFAM" id="SSF90209">
    <property type="entry name" value="Ran binding protein zinc finger-like"/>
    <property type="match status" value="1"/>
</dbReference>
<dbReference type="InterPro" id="IPR016563">
    <property type="entry name" value="Npl4"/>
</dbReference>
<dbReference type="GO" id="GO:0008270">
    <property type="term" value="F:zinc ion binding"/>
    <property type="evidence" value="ECO:0007669"/>
    <property type="project" value="UniProtKB-KW"/>
</dbReference>
<evidence type="ECO:0000256" key="6">
    <source>
        <dbReference type="ARBA" id="ARBA00022833"/>
    </source>
</evidence>
<dbReference type="Proteomes" id="UP000016927">
    <property type="component" value="Unassembled WGS sequence"/>
</dbReference>
<evidence type="ECO:0000256" key="4">
    <source>
        <dbReference type="ARBA" id="ARBA00022723"/>
    </source>
</evidence>
<dbReference type="GO" id="GO:0048471">
    <property type="term" value="C:perinuclear region of cytoplasm"/>
    <property type="evidence" value="ECO:0007669"/>
    <property type="project" value="UniProtKB-SubCell"/>
</dbReference>
<comment type="function">
    <text evidence="7">Involved in the import of nuclear-targeted proteins into the nucleus and the export of poly(A) RNA out of the nucleus. Has a role in the endoplasmic reticulum-associated degradation (ERAD) pathway.</text>
</comment>
<keyword evidence="4" id="KW-0479">Metal-binding</keyword>
<dbReference type="GO" id="GO:0006511">
    <property type="term" value="P:ubiquitin-dependent protein catabolic process"/>
    <property type="evidence" value="ECO:0007669"/>
    <property type="project" value="InterPro"/>
</dbReference>
<dbReference type="Pfam" id="PF05020">
    <property type="entry name" value="zf-NPL4"/>
    <property type="match status" value="1"/>
</dbReference>
<gene>
    <name evidence="10" type="primary">NPL4</name>
    <name evidence="10" type="ORF">NBO_34g0011</name>
</gene>
<comment type="subcellular location">
    <subcellularLocation>
        <location evidence="2">Cytoplasm</location>
        <location evidence="2">Perinuclear region</location>
    </subcellularLocation>
    <subcellularLocation>
        <location evidence="1">Nucleus membrane</location>
        <topology evidence="1">Peripheral membrane protein</topology>
        <orientation evidence="1">Cytoplasmic side</orientation>
    </subcellularLocation>
</comment>
<sequence>MIIFIRSPSEQKRVEVRDEEDIHKKVRDVFKIDNFKVYKDADKTIKINTGTLIKDMGFKNGSAIYIDYEITKKEVKREKDKIMCNHDVNAMCSNCAPLDPWDEGYYKEKKIKYLSFGSYKEMLKHRKTTLEMENYDKKKCKTHTSRTKCVHCEDKDILLTPQVYRMVDHIEFDNVKIVENFIKNWRESHKQFFGLLIGKYLPYELVPMGLKAVVSGIWEPEQENYPDGFVINESLDDDFLEGTGLEIVGMIYTDIVYEGGFTSDRLKNNYIVSSLEIDFMAKMQFMFPHIEQNSLFNSRFVTIIITPNEEGNIEPFECQVSSQCMALSRNNYICPTEDPEKYFSQKNIFYKTRDEENVLKTIKANPYFPNDYFLVRLTHGIKNNPLFLEDSFVSFRSGNSKLSEYFEENYSLEKFSNFNLLMILKTRISNFNLFLKAIIKKDKDYFEEFKRGEEFAEIVLPLEKFNKIEWTCNICTYINSHRMDVCEVCEATRNYE</sequence>
<evidence type="ECO:0000256" key="5">
    <source>
        <dbReference type="ARBA" id="ARBA00022771"/>
    </source>
</evidence>
<dbReference type="InterPro" id="IPR001876">
    <property type="entry name" value="Znf_RanBP2"/>
</dbReference>
<evidence type="ECO:0000313" key="11">
    <source>
        <dbReference type="Proteomes" id="UP000016927"/>
    </source>
</evidence>
<evidence type="ECO:0000313" key="10">
    <source>
        <dbReference type="EMBL" id="EOB14161.1"/>
    </source>
</evidence>
<reference evidence="10 11" key="1">
    <citation type="journal article" date="2013" name="BMC Genomics">
        <title>Comparative genomics of parasitic silkworm microsporidia reveal an association between genome expansion and host adaptation.</title>
        <authorList>
            <person name="Pan G."/>
            <person name="Xu J."/>
            <person name="Li T."/>
            <person name="Xia Q."/>
            <person name="Liu S.L."/>
            <person name="Zhang G."/>
            <person name="Li S."/>
            <person name="Li C."/>
            <person name="Liu H."/>
            <person name="Yang L."/>
            <person name="Liu T."/>
            <person name="Zhang X."/>
            <person name="Wu Z."/>
            <person name="Fan W."/>
            <person name="Dang X."/>
            <person name="Xiang H."/>
            <person name="Tao M."/>
            <person name="Li Y."/>
            <person name="Hu J."/>
            <person name="Li Z."/>
            <person name="Lin L."/>
            <person name="Luo J."/>
            <person name="Geng L."/>
            <person name="Wang L."/>
            <person name="Long M."/>
            <person name="Wan Y."/>
            <person name="He N."/>
            <person name="Zhang Z."/>
            <person name="Lu C."/>
            <person name="Keeling P.J."/>
            <person name="Wang J."/>
            <person name="Xiang Z."/>
            <person name="Zhou Z."/>
        </authorList>
    </citation>
    <scope>NUCLEOTIDE SEQUENCE [LARGE SCALE GENOMIC DNA]</scope>
    <source>
        <strain evidence="11">CQ1 / CVCC 102059</strain>
    </source>
</reference>
<accession>R0KTL7</accession>